<dbReference type="RefSeq" id="WP_044350986.1">
    <property type="nucleotide sequence ID" value="NZ_AZAC01000034.1"/>
</dbReference>
<protein>
    <submittedName>
        <fullName evidence="2">Uncharacterized protein</fullName>
    </submittedName>
</protein>
<feature type="repeat" description="TPR" evidence="1">
    <location>
        <begin position="25"/>
        <end position="58"/>
    </location>
</feature>
<dbReference type="EMBL" id="AZAC01000034">
    <property type="protein sequence ID" value="KIX12321.1"/>
    <property type="molecule type" value="Genomic_DNA"/>
</dbReference>
<reference evidence="2 3" key="1">
    <citation type="submission" date="2013-11" db="EMBL/GenBank/DDBJ databases">
        <title>Metagenomic analysis of a methanogenic consortium involved in long chain n-alkane degradation.</title>
        <authorList>
            <person name="Davidova I.A."/>
            <person name="Callaghan A.V."/>
            <person name="Wawrik B."/>
            <person name="Pruitt S."/>
            <person name="Marks C."/>
            <person name="Duncan K.E."/>
            <person name="Suflita J.M."/>
        </authorList>
    </citation>
    <scope>NUCLEOTIDE SEQUENCE [LARGE SCALE GENOMIC DNA]</scope>
    <source>
        <strain evidence="2 3">SPR</strain>
    </source>
</reference>
<evidence type="ECO:0000313" key="3">
    <source>
        <dbReference type="Proteomes" id="UP000032233"/>
    </source>
</evidence>
<proteinExistence type="predicted"/>
<dbReference type="STRING" id="1429043.X474_20610"/>
<evidence type="ECO:0000313" key="2">
    <source>
        <dbReference type="EMBL" id="KIX12321.1"/>
    </source>
</evidence>
<dbReference type="Gene3D" id="1.25.40.10">
    <property type="entry name" value="Tetratricopeptide repeat domain"/>
    <property type="match status" value="1"/>
</dbReference>
<keyword evidence="3" id="KW-1185">Reference proteome</keyword>
<dbReference type="Pfam" id="PF13428">
    <property type="entry name" value="TPR_14"/>
    <property type="match status" value="1"/>
</dbReference>
<dbReference type="PATRIC" id="fig|1429043.3.peg.4365"/>
<dbReference type="OrthoDB" id="9773829at2"/>
<name>A0A0D2J9D6_9BACT</name>
<dbReference type="AlphaFoldDB" id="A0A0D2J9D6"/>
<dbReference type="InterPro" id="IPR019734">
    <property type="entry name" value="TPR_rpt"/>
</dbReference>
<sequence>MADTKDQKGSELFLLEAWVADNPGSLLFLKLADAYRTTGRLDEAAQVLQKGLVMHPTLIQARGLLASILEETGDSQGALAQYMAAANEIAAHADVFKNLGELLEEQGSGAQASKALEVYEALAHGFIGKEPAKAASKAMSTNEIQAARGRLKEAARVYKQMQTEEPEIKEPPEAEPAGRDIYQKGLLDSLDAFKKAARKRAGA</sequence>
<organism evidence="2 3">
    <name type="scientific">Dethiosulfatarculus sandiegensis</name>
    <dbReference type="NCBI Taxonomy" id="1429043"/>
    <lineage>
        <taxon>Bacteria</taxon>
        <taxon>Pseudomonadati</taxon>
        <taxon>Thermodesulfobacteriota</taxon>
        <taxon>Desulfarculia</taxon>
        <taxon>Desulfarculales</taxon>
        <taxon>Desulfarculaceae</taxon>
        <taxon>Dethiosulfatarculus</taxon>
    </lineage>
</organism>
<accession>A0A0D2J9D6</accession>
<dbReference type="PROSITE" id="PS50005">
    <property type="entry name" value="TPR"/>
    <property type="match status" value="1"/>
</dbReference>
<dbReference type="SUPFAM" id="SSF48452">
    <property type="entry name" value="TPR-like"/>
    <property type="match status" value="1"/>
</dbReference>
<dbReference type="InParanoid" id="A0A0D2J9D6"/>
<dbReference type="InterPro" id="IPR011990">
    <property type="entry name" value="TPR-like_helical_dom_sf"/>
</dbReference>
<comment type="caution">
    <text evidence="2">The sequence shown here is derived from an EMBL/GenBank/DDBJ whole genome shotgun (WGS) entry which is preliminary data.</text>
</comment>
<evidence type="ECO:0000256" key="1">
    <source>
        <dbReference type="PROSITE-ProRule" id="PRU00339"/>
    </source>
</evidence>
<keyword evidence="1" id="KW-0802">TPR repeat</keyword>
<gene>
    <name evidence="2" type="ORF">X474_20610</name>
</gene>
<dbReference type="Proteomes" id="UP000032233">
    <property type="component" value="Unassembled WGS sequence"/>
</dbReference>